<evidence type="ECO:0000313" key="2">
    <source>
        <dbReference type="Proteomes" id="UP000054843"/>
    </source>
</evidence>
<comment type="caution">
    <text evidence="1">The sequence shown here is derived from an EMBL/GenBank/DDBJ whole genome shotgun (WGS) entry which is preliminary data.</text>
</comment>
<accession>A0A0V1MLW9</accession>
<organism evidence="1 2">
    <name type="scientific">Trichinella papuae</name>
    <dbReference type="NCBI Taxonomy" id="268474"/>
    <lineage>
        <taxon>Eukaryota</taxon>
        <taxon>Metazoa</taxon>
        <taxon>Ecdysozoa</taxon>
        <taxon>Nematoda</taxon>
        <taxon>Enoplea</taxon>
        <taxon>Dorylaimia</taxon>
        <taxon>Trichinellida</taxon>
        <taxon>Trichinellidae</taxon>
        <taxon>Trichinella</taxon>
    </lineage>
</organism>
<gene>
    <name evidence="1" type="ORF">T10_317</name>
</gene>
<proteinExistence type="predicted"/>
<dbReference type="EMBL" id="JYDO01000076">
    <property type="protein sequence ID" value="KRZ72578.1"/>
    <property type="molecule type" value="Genomic_DNA"/>
</dbReference>
<keyword evidence="2" id="KW-1185">Reference proteome</keyword>
<evidence type="ECO:0000313" key="1">
    <source>
        <dbReference type="EMBL" id="KRZ72578.1"/>
    </source>
</evidence>
<reference evidence="1 2" key="1">
    <citation type="submission" date="2015-01" db="EMBL/GenBank/DDBJ databases">
        <title>Evolution of Trichinella species and genotypes.</title>
        <authorList>
            <person name="Korhonen P.K."/>
            <person name="Edoardo P."/>
            <person name="Giuseppe L.R."/>
            <person name="Gasser R.B."/>
        </authorList>
    </citation>
    <scope>NUCLEOTIDE SEQUENCE [LARGE SCALE GENOMIC DNA]</scope>
    <source>
        <strain evidence="1">ISS1980</strain>
    </source>
</reference>
<protein>
    <submittedName>
        <fullName evidence="1">Uncharacterized protein</fullName>
    </submittedName>
</protein>
<dbReference type="Proteomes" id="UP000054843">
    <property type="component" value="Unassembled WGS sequence"/>
</dbReference>
<dbReference type="AlphaFoldDB" id="A0A0V1MLW9"/>
<name>A0A0V1MLW9_9BILA</name>
<sequence length="70" mass="7987">MQVVANKQAATFVDNRAVSRGQQWNWHCRLFVGRASLPTTIALLDHRSSEQISFQAHLITDNKTFTFNPD</sequence>